<feature type="domain" description="Squalene cyclase C-terminal" evidence="2">
    <location>
        <begin position="301"/>
        <end position="397"/>
    </location>
</feature>
<reference evidence="3 4" key="1">
    <citation type="journal article" date="2011" name="Stand. Genomic Sci.">
        <title>Complete genome sequence of Thermomonospora curvata type strain (B9).</title>
        <authorList>
            <person name="Chertkov O."/>
            <person name="Sikorski J."/>
            <person name="Nolan M."/>
            <person name="Lapidus A."/>
            <person name="Lucas S."/>
            <person name="Del Rio T.G."/>
            <person name="Tice H."/>
            <person name="Cheng J.F."/>
            <person name="Goodwin L."/>
            <person name="Pitluck S."/>
            <person name="Liolios K."/>
            <person name="Ivanova N."/>
            <person name="Mavromatis K."/>
            <person name="Mikhailova N."/>
            <person name="Ovchinnikova G."/>
            <person name="Pati A."/>
            <person name="Chen A."/>
            <person name="Palaniappan K."/>
            <person name="Djao O.D."/>
            <person name="Land M."/>
            <person name="Hauser L."/>
            <person name="Chang Y.J."/>
            <person name="Jeffries C.D."/>
            <person name="Brettin T."/>
            <person name="Han C."/>
            <person name="Detter J.C."/>
            <person name="Rohde M."/>
            <person name="Goker M."/>
            <person name="Woyke T."/>
            <person name="Bristow J."/>
            <person name="Eisen J.A."/>
            <person name="Markowitz V."/>
            <person name="Hugenholtz P."/>
            <person name="Klenk H.P."/>
            <person name="Kyrpides N.C."/>
        </authorList>
    </citation>
    <scope>NUCLEOTIDE SEQUENCE [LARGE SCALE GENOMIC DNA]</scope>
    <source>
        <strain evidence="4">ATCC 19995 / DSM 43183 / JCM 3096 / KCTC 9072 / NBRC 15933 / NCIMB 10081 / Henssen B9</strain>
    </source>
</reference>
<dbReference type="HOGENOM" id="CLU_459981_0_0_11"/>
<keyword evidence="1" id="KW-0472">Membrane</keyword>
<organism evidence="3 4">
    <name type="scientific">Thermomonospora curvata (strain ATCC 19995 / DSM 43183 / JCM 3096 / KCTC 9072 / NBRC 15933 / NCIMB 10081 / Henssen B9)</name>
    <dbReference type="NCBI Taxonomy" id="471852"/>
    <lineage>
        <taxon>Bacteria</taxon>
        <taxon>Bacillati</taxon>
        <taxon>Actinomycetota</taxon>
        <taxon>Actinomycetes</taxon>
        <taxon>Streptosporangiales</taxon>
        <taxon>Thermomonosporaceae</taxon>
        <taxon>Thermomonospora</taxon>
    </lineage>
</organism>
<dbReference type="Pfam" id="PF13243">
    <property type="entry name" value="SQHop_cyclase_C"/>
    <property type="match status" value="2"/>
</dbReference>
<dbReference type="Proteomes" id="UP000001918">
    <property type="component" value="Chromosome"/>
</dbReference>
<keyword evidence="4" id="KW-1185">Reference proteome</keyword>
<dbReference type="InterPro" id="IPR032696">
    <property type="entry name" value="SQ_cyclase_C"/>
</dbReference>
<keyword evidence="1" id="KW-0812">Transmembrane</keyword>
<feature type="transmembrane region" description="Helical" evidence="1">
    <location>
        <begin position="520"/>
        <end position="540"/>
    </location>
</feature>
<dbReference type="InterPro" id="IPR008930">
    <property type="entry name" value="Terpenoid_cyclase/PrenylTrfase"/>
</dbReference>
<name>D1ADX4_THECD</name>
<keyword evidence="1" id="KW-1133">Transmembrane helix</keyword>
<dbReference type="SUPFAM" id="SSF48239">
    <property type="entry name" value="Terpenoid cyclases/Protein prenyltransferases"/>
    <property type="match status" value="1"/>
</dbReference>
<dbReference type="Gene3D" id="1.50.10.20">
    <property type="match status" value="1"/>
</dbReference>
<dbReference type="RefSeq" id="WP_012852368.1">
    <property type="nucleotide sequence ID" value="NC_013510.1"/>
</dbReference>
<feature type="domain" description="Squalene cyclase C-terminal" evidence="2">
    <location>
        <begin position="153"/>
        <end position="283"/>
    </location>
</feature>
<evidence type="ECO:0000313" key="4">
    <source>
        <dbReference type="Proteomes" id="UP000001918"/>
    </source>
</evidence>
<dbReference type="EMBL" id="CP001738">
    <property type="protein sequence ID" value="ACY97584.1"/>
    <property type="molecule type" value="Genomic_DNA"/>
</dbReference>
<dbReference type="OrthoDB" id="9758578at2"/>
<dbReference type="STRING" id="471852.Tcur_2017"/>
<dbReference type="UniPathway" id="UPA00337"/>
<protein>
    <recommendedName>
        <fullName evidence="2">Squalene cyclase C-terminal domain-containing protein</fullName>
    </recommendedName>
</protein>
<proteinExistence type="predicted"/>
<accession>D1ADX4</accession>
<sequence>MIDLRKPQGRPQQRPDVDTARVDLLLLDASGEHLAVHDEQGRLTCPSLILDRPGGPHHRGELGALVRELARRQLDLDITYIGLLAADESGTAVRLVVTAVLRTVPDGSRLRLLPVGEARARRRDLQHGEHLETARHWHEAVRCAPDLGRRIERSMRTAVAFLARHRAEEAGHWGWEQYLGTDTLGTLSTANGVLTCLHARAGGELAERALQTLRALQNDDGGWQIRRALIGSDSDTSITESTCACLWAFHEAGHRPESEEAVRRGLAWLRERQRPDGGWASADVPGQQSLVFATASAVRILALYGERDAVARGVQWLRDAQCPDGGWGATAPAADETVSSSPAYAAAALLALRQAGVPVTDHVITTGCEYLLGAFSPDRPEPWESTSFTSLVDSRRFARMDFRHFATPWVLAALCECGYDLSHPVVLTGTLQLLRLERPGGGWRSTLTAPDITPIWAVHGAVYALRTVLDSGARNLAPLVLSAHRDAELRTLSWLSGGMIGRRAAAERPGHVWRRRLTTVWLALLTVTVALLVLGQLGVLRGLQSESGRDKVLAGATTLVVTVVGALAPSIIAEEYRIRRSRARAGRDREGLE</sequence>
<evidence type="ECO:0000313" key="3">
    <source>
        <dbReference type="EMBL" id="ACY97584.1"/>
    </source>
</evidence>
<evidence type="ECO:0000259" key="2">
    <source>
        <dbReference type="Pfam" id="PF13243"/>
    </source>
</evidence>
<feature type="transmembrane region" description="Helical" evidence="1">
    <location>
        <begin position="552"/>
        <end position="572"/>
    </location>
</feature>
<dbReference type="eggNOG" id="COG1657">
    <property type="taxonomic scope" value="Bacteria"/>
</dbReference>
<dbReference type="AlphaFoldDB" id="D1ADX4"/>
<gene>
    <name evidence="3" type="ordered locus">Tcur_2017</name>
</gene>
<dbReference type="KEGG" id="tcu:Tcur_2017"/>
<evidence type="ECO:0000256" key="1">
    <source>
        <dbReference type="SAM" id="Phobius"/>
    </source>
</evidence>